<reference evidence="1 2" key="1">
    <citation type="submission" date="2024-03" db="EMBL/GenBank/DDBJ databases">
        <title>A high-quality draft genome sequence of Diaporthe vaccinii, a causative agent of upright dieback and viscid rot disease in cranberry plants.</title>
        <authorList>
            <person name="Sarrasin M."/>
            <person name="Lang B.F."/>
            <person name="Burger G."/>
        </authorList>
    </citation>
    <scope>NUCLEOTIDE SEQUENCE [LARGE SCALE GENOMIC DNA]</scope>
    <source>
        <strain evidence="1 2">IS7</strain>
    </source>
</reference>
<dbReference type="InterPro" id="IPR029058">
    <property type="entry name" value="AB_hydrolase_fold"/>
</dbReference>
<evidence type="ECO:0000313" key="2">
    <source>
        <dbReference type="Proteomes" id="UP001600888"/>
    </source>
</evidence>
<protein>
    <recommendedName>
        <fullName evidence="3">Carboxylesterase type B domain-containing protein</fullName>
    </recommendedName>
</protein>
<proteinExistence type="predicted"/>
<dbReference type="SUPFAM" id="SSF53474">
    <property type="entry name" value="alpha/beta-Hydrolases"/>
    <property type="match status" value="1"/>
</dbReference>
<dbReference type="Proteomes" id="UP001600888">
    <property type="component" value="Unassembled WGS sequence"/>
</dbReference>
<dbReference type="EMBL" id="JBAWTH010000099">
    <property type="protein sequence ID" value="KAL2277494.1"/>
    <property type="molecule type" value="Genomic_DNA"/>
</dbReference>
<sequence length="145" mass="16287">MTRGWIAKNGKATYTRPTVEASAQIVLPLWPANLTLPYSLRYNTGSRTFRYWNDASFPNISPRWWEGAYHTSELPLLFGTFYLAFSKYPSGQGLIEMGWPAWSPNGTEAAMVFGEGGEVTQLWNATWFETQCEGVTITTGTNVTM</sequence>
<comment type="caution">
    <text evidence="1">The sequence shown here is derived from an EMBL/GenBank/DDBJ whole genome shotgun (WGS) entry which is preliminary data.</text>
</comment>
<name>A0ABR4E505_9PEZI</name>
<evidence type="ECO:0008006" key="3">
    <source>
        <dbReference type="Google" id="ProtNLM"/>
    </source>
</evidence>
<accession>A0ABR4E505</accession>
<evidence type="ECO:0000313" key="1">
    <source>
        <dbReference type="EMBL" id="KAL2277494.1"/>
    </source>
</evidence>
<keyword evidence="2" id="KW-1185">Reference proteome</keyword>
<organism evidence="1 2">
    <name type="scientific">Diaporthe vaccinii</name>
    <dbReference type="NCBI Taxonomy" id="105482"/>
    <lineage>
        <taxon>Eukaryota</taxon>
        <taxon>Fungi</taxon>
        <taxon>Dikarya</taxon>
        <taxon>Ascomycota</taxon>
        <taxon>Pezizomycotina</taxon>
        <taxon>Sordariomycetes</taxon>
        <taxon>Sordariomycetidae</taxon>
        <taxon>Diaporthales</taxon>
        <taxon>Diaporthaceae</taxon>
        <taxon>Diaporthe</taxon>
        <taxon>Diaporthe eres species complex</taxon>
    </lineage>
</organism>
<gene>
    <name evidence="1" type="ORF">FJTKL_15411</name>
</gene>